<feature type="region of interest" description="Disordered" evidence="1">
    <location>
        <begin position="38"/>
        <end position="68"/>
    </location>
</feature>
<dbReference type="Proteomes" id="UP001607303">
    <property type="component" value="Unassembled WGS sequence"/>
</dbReference>
<proteinExistence type="predicted"/>
<feature type="region of interest" description="Disordered" evidence="1">
    <location>
        <begin position="132"/>
        <end position="158"/>
    </location>
</feature>
<sequence length="176" mass="19889">MREKKVVRPFISSLEKRKVGTPCRGIVEQDKVNTIRTRQIGPKRYVSAKEDAGGNESRKEHESRREEANISRAGTLVINRTRHNITAGVSDVGATGYYTLFAFGDTETLENGARYEAKATSFVPAGYLVRNRSERGRPKTNKEFRTKEEERSRDKVDGVKSVGLALNKQRWKMDGV</sequence>
<dbReference type="EMBL" id="JAYRBN010000110">
    <property type="protein sequence ID" value="KAL2725709.1"/>
    <property type="molecule type" value="Genomic_DNA"/>
</dbReference>
<evidence type="ECO:0000313" key="2">
    <source>
        <dbReference type="EMBL" id="KAL2725709.1"/>
    </source>
</evidence>
<dbReference type="AlphaFoldDB" id="A0ABD2AYM4"/>
<evidence type="ECO:0000313" key="3">
    <source>
        <dbReference type="Proteomes" id="UP001607303"/>
    </source>
</evidence>
<reference evidence="2 3" key="1">
    <citation type="journal article" date="2024" name="Ann. Entomol. Soc. Am.">
        <title>Genomic analyses of the southern and eastern yellowjacket wasps (Hymenoptera: Vespidae) reveal evolutionary signatures of social life.</title>
        <authorList>
            <person name="Catto M.A."/>
            <person name="Caine P.B."/>
            <person name="Orr S.E."/>
            <person name="Hunt B.G."/>
            <person name="Goodisman M.A.D."/>
        </authorList>
    </citation>
    <scope>NUCLEOTIDE SEQUENCE [LARGE SCALE GENOMIC DNA]</scope>
    <source>
        <strain evidence="2">232</strain>
        <tissue evidence="2">Head and thorax</tissue>
    </source>
</reference>
<evidence type="ECO:0000256" key="1">
    <source>
        <dbReference type="SAM" id="MobiDB-lite"/>
    </source>
</evidence>
<protein>
    <submittedName>
        <fullName evidence="2">Uncharacterized protein</fullName>
    </submittedName>
</protein>
<organism evidence="2 3">
    <name type="scientific">Vespula maculifrons</name>
    <name type="common">Eastern yellow jacket</name>
    <name type="synonym">Wasp</name>
    <dbReference type="NCBI Taxonomy" id="7453"/>
    <lineage>
        <taxon>Eukaryota</taxon>
        <taxon>Metazoa</taxon>
        <taxon>Ecdysozoa</taxon>
        <taxon>Arthropoda</taxon>
        <taxon>Hexapoda</taxon>
        <taxon>Insecta</taxon>
        <taxon>Pterygota</taxon>
        <taxon>Neoptera</taxon>
        <taxon>Endopterygota</taxon>
        <taxon>Hymenoptera</taxon>
        <taxon>Apocrita</taxon>
        <taxon>Aculeata</taxon>
        <taxon>Vespoidea</taxon>
        <taxon>Vespidae</taxon>
        <taxon>Vespinae</taxon>
        <taxon>Vespula</taxon>
    </lineage>
</organism>
<accession>A0ABD2AYM4</accession>
<keyword evidence="3" id="KW-1185">Reference proteome</keyword>
<gene>
    <name evidence="2" type="ORF">V1477_018147</name>
</gene>
<feature type="compositionally biased region" description="Basic and acidic residues" evidence="1">
    <location>
        <begin position="47"/>
        <end position="68"/>
    </location>
</feature>
<comment type="caution">
    <text evidence="2">The sequence shown here is derived from an EMBL/GenBank/DDBJ whole genome shotgun (WGS) entry which is preliminary data.</text>
</comment>
<name>A0ABD2AYM4_VESMC</name>